<feature type="region of interest" description="Disordered" evidence="1">
    <location>
        <begin position="561"/>
        <end position="588"/>
    </location>
</feature>
<protein>
    <submittedName>
        <fullName evidence="2">Uncharacterized protein</fullName>
    </submittedName>
</protein>
<feature type="compositionally biased region" description="Polar residues" evidence="1">
    <location>
        <begin position="768"/>
        <end position="783"/>
    </location>
</feature>
<feature type="compositionally biased region" description="Low complexity" evidence="1">
    <location>
        <begin position="622"/>
        <end position="633"/>
    </location>
</feature>
<evidence type="ECO:0000313" key="2">
    <source>
        <dbReference type="EMBL" id="TRX95741.1"/>
    </source>
</evidence>
<reference evidence="3" key="1">
    <citation type="submission" date="2019-06" db="EMBL/GenBank/DDBJ databases">
        <title>Draft genome sequence of the griseofulvin-producing fungus Xylaria cubensis strain G536.</title>
        <authorList>
            <person name="Mead M.E."/>
            <person name="Raja H.A."/>
            <person name="Steenwyk J.L."/>
            <person name="Knowles S.L."/>
            <person name="Oberlies N.H."/>
            <person name="Rokas A."/>
        </authorList>
    </citation>
    <scope>NUCLEOTIDE SEQUENCE [LARGE SCALE GENOMIC DNA]</scope>
    <source>
        <strain evidence="3">G536</strain>
    </source>
</reference>
<sequence>MCVPYRDCWPTDGDAAQVKWLKLQGKSADDSNLAFAVGYYLPANARRETATEPVYGDKCRSVSAAASYAAALDKTETSERDLTSSSPIAARPRVPISLSQHLLLAEPVCDQTLVASSEQHCATVYVLHTHTLSASPTTRQRTAPVRTIRVAPCVAKFLGNLSKTWFLSLAQDFRLQGPADSQPLFRSERMLSNLSYLDIIAYVAVKTLSTALNLMPTCEMLTPPETVAAPATTTTSTTPLYFDPPYEHRTLTKPNPRSFKKHKVLPRPRTDKSAPISVGRSPPTSYEFSGDTSPTLGLKKRPVISPQVTQDLSDTQVIGPDLPPTPPAHSRSSSGSHSIQTPTPPPTENSALGVAIAGSVTPAPGTPTLQKSPPTPDVTPPQVGRRPKAFRPVLTDRIPSKATADSRSESFKTARESPSLSDEEKTTPRPVLSSTRASQNTAGRRSESKPSKPQDEGVGLGLDLDDDLTPRTKHEFFTFDGEWGSNSEVEQEWDDNLNRNVIVRKRRTHPRKNGRAEVIEDATVTPTNATTALRSMPLHERTHVVVSSPPHFPLEFASKGKPRWTASTSESSISTDLKRSSGMSSKSTVSTVVEAILVDMPPQRQKTLRHVRKQTALRDSSSEFSPPSSTSTSVRQVENARRPRAPSKLAASRTDSMASTGTAYSIASKKARREVWKNGGIPVVVIPDRRESIKAKHSGPPSLRSTHSQHAKRSNSVGSVPRPKFSAAKELSASLDKPSRRGRSMSVTYGSFPTDQLTMDYPPIVPRRTSSLSAPTSRNTSRAGSRAGSLTAESLKAHNALIEHVKIKLPQAMVERAPPSENTSDRLDQKQQCPAPPVESHKNEITSQKPLVDHNGDPFFGKRLTAYNTPFSQASVETNGTHSVADIAEAMAVNIYPHQNKSVLMVHHMSKPVNIANDKQLDDSSPIETSAVSGGASGNPEITASGPDGGPVTPPQPQFSIDEVDSPLRNPRAPPEPPAIKFIPATPSGLTPAAEKEKMLGNFFEETQKRPSLVRRAFSLRKGSENEIPRRPGLVARTLSLSKTSRRGTAANPDSKKKKSTPHQYHTTDDPPTDESRLHPFWRPAFDEEDIDADDLVYDVPEQPHRHNRFSSIDDHPAPLRRSLSERMKRTFAILPIEDDDHYISTDRRSPERRTIKRTPSGNLRVMPHRGSFSSVRWNGLYLRDGSDDRPSTAPENSNRRLWGVEKRVDDRGRRLFPGWQEKLEQYKPQNLQRRLSEHRRQKRTDALRQKISGPREVRDGVGDVIKRKSYNGPSYQSGPQIHAPSNRHSRVYDAAI</sequence>
<dbReference type="EMBL" id="VFLP01000014">
    <property type="protein sequence ID" value="TRX95741.1"/>
    <property type="molecule type" value="Genomic_DNA"/>
</dbReference>
<accession>A0A553I6B1</accession>
<feature type="compositionally biased region" description="Basic and acidic residues" evidence="1">
    <location>
        <begin position="404"/>
        <end position="415"/>
    </location>
</feature>
<dbReference type="STRING" id="2512241.A0A553I6B1"/>
<feature type="region of interest" description="Disordered" evidence="1">
    <location>
        <begin position="817"/>
        <end position="843"/>
    </location>
</feature>
<organism evidence="2 3">
    <name type="scientific">Xylaria flabelliformis</name>
    <dbReference type="NCBI Taxonomy" id="2512241"/>
    <lineage>
        <taxon>Eukaryota</taxon>
        <taxon>Fungi</taxon>
        <taxon>Dikarya</taxon>
        <taxon>Ascomycota</taxon>
        <taxon>Pezizomycotina</taxon>
        <taxon>Sordariomycetes</taxon>
        <taxon>Xylariomycetidae</taxon>
        <taxon>Xylariales</taxon>
        <taxon>Xylariaceae</taxon>
        <taxon>Xylaria</taxon>
    </lineage>
</organism>
<feature type="region of interest" description="Disordered" evidence="1">
    <location>
        <begin position="917"/>
        <end position="991"/>
    </location>
</feature>
<feature type="compositionally biased region" description="Basic residues" evidence="1">
    <location>
        <begin position="606"/>
        <end position="615"/>
    </location>
</feature>
<feature type="region of interest" description="Disordered" evidence="1">
    <location>
        <begin position="1231"/>
        <end position="1297"/>
    </location>
</feature>
<name>A0A553I6B1_9PEZI</name>
<feature type="compositionally biased region" description="Polar residues" evidence="1">
    <location>
        <begin position="653"/>
        <end position="664"/>
    </location>
</feature>
<feature type="compositionally biased region" description="Basic and acidic residues" evidence="1">
    <location>
        <begin position="1244"/>
        <end position="1267"/>
    </location>
</feature>
<feature type="compositionally biased region" description="Polar residues" evidence="1">
    <location>
        <begin position="432"/>
        <end position="443"/>
    </location>
</feature>
<feature type="region of interest" description="Disordered" evidence="1">
    <location>
        <begin position="603"/>
        <end position="664"/>
    </location>
</feature>
<feature type="region of interest" description="Disordered" evidence="1">
    <location>
        <begin position="229"/>
        <end position="466"/>
    </location>
</feature>
<feature type="compositionally biased region" description="Basic and acidic residues" evidence="1">
    <location>
        <begin position="444"/>
        <end position="455"/>
    </location>
</feature>
<dbReference type="OrthoDB" id="3870679at2759"/>
<proteinExistence type="predicted"/>
<feature type="compositionally biased region" description="Low complexity" evidence="1">
    <location>
        <begin position="229"/>
        <end position="239"/>
    </location>
</feature>
<feature type="compositionally biased region" description="Polar residues" evidence="1">
    <location>
        <begin position="282"/>
        <end position="295"/>
    </location>
</feature>
<feature type="compositionally biased region" description="Basic and acidic residues" evidence="1">
    <location>
        <begin position="1066"/>
        <end position="1078"/>
    </location>
</feature>
<gene>
    <name evidence="2" type="ORF">FHL15_003295</name>
</gene>
<feature type="compositionally biased region" description="Polar residues" evidence="1">
    <location>
        <begin position="745"/>
        <end position="757"/>
    </location>
</feature>
<feature type="region of interest" description="Disordered" evidence="1">
    <location>
        <begin position="1020"/>
        <end position="1078"/>
    </location>
</feature>
<feature type="compositionally biased region" description="Low complexity" evidence="1">
    <location>
        <begin position="329"/>
        <end position="338"/>
    </location>
</feature>
<dbReference type="Proteomes" id="UP000319160">
    <property type="component" value="Unassembled WGS sequence"/>
</dbReference>
<comment type="caution">
    <text evidence="2">The sequence shown here is derived from an EMBL/GenBank/DDBJ whole genome shotgun (WGS) entry which is preliminary data.</text>
</comment>
<evidence type="ECO:0000313" key="3">
    <source>
        <dbReference type="Proteomes" id="UP000319160"/>
    </source>
</evidence>
<evidence type="ECO:0000256" key="1">
    <source>
        <dbReference type="SAM" id="MobiDB-lite"/>
    </source>
</evidence>
<feature type="compositionally biased region" description="Polar residues" evidence="1">
    <location>
        <begin position="565"/>
        <end position="575"/>
    </location>
</feature>
<feature type="region of interest" description="Disordered" evidence="1">
    <location>
        <begin position="690"/>
        <end position="789"/>
    </location>
</feature>
<feature type="compositionally biased region" description="Polar residues" evidence="1">
    <location>
        <begin position="306"/>
        <end position="316"/>
    </location>
</feature>
<keyword evidence="3" id="KW-1185">Reference proteome</keyword>